<name>A0AAW2HMF4_9NEOP</name>
<dbReference type="AlphaFoldDB" id="A0AAW2HMF4"/>
<comment type="caution">
    <text evidence="1">The sequence shown here is derived from an EMBL/GenBank/DDBJ whole genome shotgun (WGS) entry which is preliminary data.</text>
</comment>
<reference evidence="1" key="1">
    <citation type="journal article" date="2024" name="Gigascience">
        <title>Chromosome-level genome of the poultry shaft louse Menopon gallinae provides insight into the host-switching and adaptive evolution of parasitic lice.</title>
        <authorList>
            <person name="Xu Y."/>
            <person name="Ma L."/>
            <person name="Liu S."/>
            <person name="Liang Y."/>
            <person name="Liu Q."/>
            <person name="He Z."/>
            <person name="Tian L."/>
            <person name="Duan Y."/>
            <person name="Cai W."/>
            <person name="Li H."/>
            <person name="Song F."/>
        </authorList>
    </citation>
    <scope>NUCLEOTIDE SEQUENCE</scope>
    <source>
        <strain evidence="1">Cailab_2023a</strain>
    </source>
</reference>
<dbReference type="InterPro" id="IPR029034">
    <property type="entry name" value="Cystine-knot_cytokine"/>
</dbReference>
<organism evidence="1">
    <name type="scientific">Menopon gallinae</name>
    <name type="common">poultry shaft louse</name>
    <dbReference type="NCBI Taxonomy" id="328185"/>
    <lineage>
        <taxon>Eukaryota</taxon>
        <taxon>Metazoa</taxon>
        <taxon>Ecdysozoa</taxon>
        <taxon>Arthropoda</taxon>
        <taxon>Hexapoda</taxon>
        <taxon>Insecta</taxon>
        <taxon>Pterygota</taxon>
        <taxon>Neoptera</taxon>
        <taxon>Paraneoptera</taxon>
        <taxon>Psocodea</taxon>
        <taxon>Troctomorpha</taxon>
        <taxon>Phthiraptera</taxon>
        <taxon>Amblycera</taxon>
        <taxon>Menoponidae</taxon>
        <taxon>Menopon</taxon>
    </lineage>
</organism>
<accession>A0AAW2HMF4</accession>
<evidence type="ECO:0000313" key="1">
    <source>
        <dbReference type="EMBL" id="KAL0270626.1"/>
    </source>
</evidence>
<dbReference type="Gene3D" id="2.10.90.10">
    <property type="entry name" value="Cystine-knot cytokines"/>
    <property type="match status" value="1"/>
</dbReference>
<dbReference type="EMBL" id="JARGDH010000004">
    <property type="protein sequence ID" value="KAL0270626.1"/>
    <property type="molecule type" value="Genomic_DNA"/>
</dbReference>
<protein>
    <submittedName>
        <fullName evidence="1">Uncharacterized protein</fullName>
    </submittedName>
</protein>
<sequence>MKFFNISRKFRLCYIRNFGVFASVTIILSLSTFSECLPNEVLKSHARSGAVFRRETSEEKALERRELELFHSHRNRRFSGLIPVRDRISNAICSYEVITDINFQRIPNKIDRVICKTDDCKVIGNSDYKCAQLYAELNVTYPKENCRLEFELMNIEYACICAKSIGSTHITVIEPVFT</sequence>
<dbReference type="SUPFAM" id="SSF57501">
    <property type="entry name" value="Cystine-knot cytokines"/>
    <property type="match status" value="1"/>
</dbReference>
<proteinExistence type="predicted"/>
<gene>
    <name evidence="1" type="ORF">PYX00_007974</name>
</gene>